<dbReference type="InterPro" id="IPR011075">
    <property type="entry name" value="TetR_C"/>
</dbReference>
<dbReference type="EMBL" id="JAJAGO010000013">
    <property type="protein sequence ID" value="MCT2593214.1"/>
    <property type="molecule type" value="Genomic_DNA"/>
</dbReference>
<evidence type="ECO:0000256" key="4">
    <source>
        <dbReference type="PROSITE-ProRule" id="PRU00335"/>
    </source>
</evidence>
<keyword evidence="1" id="KW-0805">Transcription regulation</keyword>
<dbReference type="InterPro" id="IPR036271">
    <property type="entry name" value="Tet_transcr_reg_TetR-rel_C_sf"/>
</dbReference>
<organism evidence="6 7">
    <name type="scientific">Streptomyces gossypii</name>
    <dbReference type="NCBI Taxonomy" id="2883101"/>
    <lineage>
        <taxon>Bacteria</taxon>
        <taxon>Bacillati</taxon>
        <taxon>Actinomycetota</taxon>
        <taxon>Actinomycetes</taxon>
        <taxon>Kitasatosporales</taxon>
        <taxon>Streptomycetaceae</taxon>
        <taxon>Streptomyces</taxon>
    </lineage>
</organism>
<name>A0ABT2K172_9ACTN</name>
<accession>A0ABT2K172</accession>
<dbReference type="PANTHER" id="PTHR30055">
    <property type="entry name" value="HTH-TYPE TRANSCRIPTIONAL REGULATOR RUTR"/>
    <property type="match status" value="1"/>
</dbReference>
<dbReference type="SUPFAM" id="SSF46689">
    <property type="entry name" value="Homeodomain-like"/>
    <property type="match status" value="1"/>
</dbReference>
<gene>
    <name evidence="6" type="ORF">LHJ74_25460</name>
</gene>
<evidence type="ECO:0000256" key="2">
    <source>
        <dbReference type="ARBA" id="ARBA00023125"/>
    </source>
</evidence>
<feature type="domain" description="HTH tetR-type" evidence="5">
    <location>
        <begin position="18"/>
        <end position="78"/>
    </location>
</feature>
<dbReference type="Pfam" id="PF16859">
    <property type="entry name" value="TetR_C_11"/>
    <property type="match status" value="1"/>
</dbReference>
<dbReference type="RefSeq" id="WP_260220583.1">
    <property type="nucleotide sequence ID" value="NZ_JAJAGO010000013.1"/>
</dbReference>
<evidence type="ECO:0000256" key="1">
    <source>
        <dbReference type="ARBA" id="ARBA00023015"/>
    </source>
</evidence>
<keyword evidence="3" id="KW-0804">Transcription</keyword>
<dbReference type="SUPFAM" id="SSF48498">
    <property type="entry name" value="Tetracyclin repressor-like, C-terminal domain"/>
    <property type="match status" value="1"/>
</dbReference>
<dbReference type="PROSITE" id="PS50977">
    <property type="entry name" value="HTH_TETR_2"/>
    <property type="match status" value="1"/>
</dbReference>
<protein>
    <submittedName>
        <fullName evidence="6">TetR/AcrR family transcriptional regulator</fullName>
    </submittedName>
</protein>
<dbReference type="InterPro" id="IPR001647">
    <property type="entry name" value="HTH_TetR"/>
</dbReference>
<evidence type="ECO:0000259" key="5">
    <source>
        <dbReference type="PROSITE" id="PS50977"/>
    </source>
</evidence>
<keyword evidence="7" id="KW-1185">Reference proteome</keyword>
<dbReference type="InterPro" id="IPR009057">
    <property type="entry name" value="Homeodomain-like_sf"/>
</dbReference>
<reference evidence="6 7" key="1">
    <citation type="submission" date="2021-10" db="EMBL/GenBank/DDBJ databases">
        <title>Streptomyces gossypii sp. nov., isolated from soil collected from cotton field.</title>
        <authorList>
            <person name="Ge X."/>
            <person name="Chen X."/>
            <person name="Liu W."/>
        </authorList>
    </citation>
    <scope>NUCLEOTIDE SEQUENCE [LARGE SCALE GENOMIC DNA]</scope>
    <source>
        <strain evidence="6 7">N2-109</strain>
    </source>
</reference>
<dbReference type="Gene3D" id="1.10.10.60">
    <property type="entry name" value="Homeodomain-like"/>
    <property type="match status" value="1"/>
</dbReference>
<evidence type="ECO:0000313" key="6">
    <source>
        <dbReference type="EMBL" id="MCT2593214.1"/>
    </source>
</evidence>
<evidence type="ECO:0000256" key="3">
    <source>
        <dbReference type="ARBA" id="ARBA00023163"/>
    </source>
</evidence>
<keyword evidence="2 4" id="KW-0238">DNA-binding</keyword>
<dbReference type="InterPro" id="IPR050109">
    <property type="entry name" value="HTH-type_TetR-like_transc_reg"/>
</dbReference>
<dbReference type="Proteomes" id="UP001156389">
    <property type="component" value="Unassembled WGS sequence"/>
</dbReference>
<sequence length="214" mass="22325">MELGSTPADRPRPVGRGPKMHAAVLAATVAELAEGGYAALTVERVAQRAGVHKTTVYRRWKDRAALVVDALAEHIATDIPMPDTGSIGGDLREMARSLVGWLVSPTGRAVEAALISDAVRLPEIAEARARIFGDRFRRAEPVVARAVARGELPVGTDPSAVVSALAAPIHFRLLVSGGPLDDTVAEQAARITLAAARAGVLDTPARVAGPVDKG</sequence>
<comment type="caution">
    <text evidence="6">The sequence shown here is derived from an EMBL/GenBank/DDBJ whole genome shotgun (WGS) entry which is preliminary data.</text>
</comment>
<evidence type="ECO:0000313" key="7">
    <source>
        <dbReference type="Proteomes" id="UP001156389"/>
    </source>
</evidence>
<dbReference type="Gene3D" id="1.10.357.10">
    <property type="entry name" value="Tetracycline Repressor, domain 2"/>
    <property type="match status" value="1"/>
</dbReference>
<dbReference type="PANTHER" id="PTHR30055:SF148">
    <property type="entry name" value="TETR-FAMILY TRANSCRIPTIONAL REGULATOR"/>
    <property type="match status" value="1"/>
</dbReference>
<proteinExistence type="predicted"/>
<dbReference type="Pfam" id="PF00440">
    <property type="entry name" value="TetR_N"/>
    <property type="match status" value="1"/>
</dbReference>
<dbReference type="PRINTS" id="PR00455">
    <property type="entry name" value="HTHTETR"/>
</dbReference>
<feature type="DNA-binding region" description="H-T-H motif" evidence="4">
    <location>
        <begin position="41"/>
        <end position="60"/>
    </location>
</feature>